<dbReference type="AlphaFoldDB" id="A0AAN8SAE9"/>
<dbReference type="EMBL" id="JAWJWE010000002">
    <property type="protein sequence ID" value="KAK6642485.1"/>
    <property type="molecule type" value="Genomic_DNA"/>
</dbReference>
<organism evidence="1 2">
    <name type="scientific">Polyplax serrata</name>
    <name type="common">Common mouse louse</name>
    <dbReference type="NCBI Taxonomy" id="468196"/>
    <lineage>
        <taxon>Eukaryota</taxon>
        <taxon>Metazoa</taxon>
        <taxon>Ecdysozoa</taxon>
        <taxon>Arthropoda</taxon>
        <taxon>Hexapoda</taxon>
        <taxon>Insecta</taxon>
        <taxon>Pterygota</taxon>
        <taxon>Neoptera</taxon>
        <taxon>Paraneoptera</taxon>
        <taxon>Psocodea</taxon>
        <taxon>Troctomorpha</taxon>
        <taxon>Phthiraptera</taxon>
        <taxon>Anoplura</taxon>
        <taxon>Polyplacidae</taxon>
        <taxon>Polyplax</taxon>
    </lineage>
</organism>
<proteinExistence type="predicted"/>
<dbReference type="Proteomes" id="UP001372834">
    <property type="component" value="Unassembled WGS sequence"/>
</dbReference>
<gene>
    <name evidence="1" type="ORF">RUM43_003987</name>
</gene>
<name>A0AAN8SAE9_POLSC</name>
<comment type="caution">
    <text evidence="1">The sequence shown here is derived from an EMBL/GenBank/DDBJ whole genome shotgun (WGS) entry which is preliminary data.</text>
</comment>
<reference evidence="1 2" key="1">
    <citation type="submission" date="2023-10" db="EMBL/GenBank/DDBJ databases">
        <title>Genomes of two closely related lineages of the louse Polyplax serrata with different host specificities.</title>
        <authorList>
            <person name="Martinu J."/>
            <person name="Tarabai H."/>
            <person name="Stefka J."/>
            <person name="Hypsa V."/>
        </authorList>
    </citation>
    <scope>NUCLEOTIDE SEQUENCE [LARGE SCALE GENOMIC DNA]</scope>
    <source>
        <strain evidence="1">HR10_N</strain>
    </source>
</reference>
<evidence type="ECO:0000313" key="1">
    <source>
        <dbReference type="EMBL" id="KAK6642485.1"/>
    </source>
</evidence>
<protein>
    <submittedName>
        <fullName evidence="1">Uncharacterized protein</fullName>
    </submittedName>
</protein>
<accession>A0AAN8SAE9</accession>
<sequence length="56" mass="6193">MALLDLEGSLLSVDVVENMSSSLSYSFGTVCGSREPPQPTENPQTLDYLYYNNAKF</sequence>
<feature type="non-terminal residue" evidence="1">
    <location>
        <position position="1"/>
    </location>
</feature>
<evidence type="ECO:0000313" key="2">
    <source>
        <dbReference type="Proteomes" id="UP001372834"/>
    </source>
</evidence>